<dbReference type="InterPro" id="IPR041183">
    <property type="entry name" value="Cyclophilin-like"/>
</dbReference>
<evidence type="ECO:0000259" key="1">
    <source>
        <dbReference type="Pfam" id="PF12682"/>
    </source>
</evidence>
<name>A0A9D2R615_9FIRM</name>
<protein>
    <recommendedName>
        <fullName evidence="5">Flavodoxin-like domain-containing protein</fullName>
    </recommendedName>
</protein>
<dbReference type="Proteomes" id="UP000823897">
    <property type="component" value="Unassembled WGS sequence"/>
</dbReference>
<accession>A0A9D2R615</accession>
<dbReference type="Gene3D" id="2.40.100.20">
    <property type="match status" value="1"/>
</dbReference>
<feature type="domain" description="Flavodoxin-like" evidence="1">
    <location>
        <begin position="36"/>
        <end position="176"/>
    </location>
</feature>
<dbReference type="PANTHER" id="PTHR39201:SF1">
    <property type="entry name" value="FLAVODOXIN-LIKE DOMAIN-CONTAINING PROTEIN"/>
    <property type="match status" value="1"/>
</dbReference>
<proteinExistence type="predicted"/>
<dbReference type="PANTHER" id="PTHR39201">
    <property type="entry name" value="EXPORTED PROTEIN-RELATED"/>
    <property type="match status" value="1"/>
</dbReference>
<evidence type="ECO:0000313" key="4">
    <source>
        <dbReference type="Proteomes" id="UP000823897"/>
    </source>
</evidence>
<sequence length="308" mass="33846">MEEPENILVAYFSWADNAVLDDDVDAVSSPSVISPGNVQQLAGWVQEKTGGDLFSIRVTDPYPSDWDECLDRANEEHAEDARPELVENVENIEEYDTVFLGYPNWWYGVPMPLLTFLEENDLSGKQVYLFCSHGTGGLAESVELITEAAPGAVISENIFDCYEEEASSSQQEIQKWAGEIAGESEEVTELQRISVQFGENTVVYELNDSPAAASLCEQLPITVEVEDYSTNEKIFYPEQGLDTTDTPTAEGGAGTLAYYSPWGDVVMFYNDYDANPSLFELGQAVSGTELIGEMTGTIVIDLADTGDE</sequence>
<dbReference type="Pfam" id="PF18050">
    <property type="entry name" value="Cyclophil_like2"/>
    <property type="match status" value="1"/>
</dbReference>
<evidence type="ECO:0000313" key="3">
    <source>
        <dbReference type="EMBL" id="HJD34341.1"/>
    </source>
</evidence>
<dbReference type="GO" id="GO:0016651">
    <property type="term" value="F:oxidoreductase activity, acting on NAD(P)H"/>
    <property type="evidence" value="ECO:0007669"/>
    <property type="project" value="UniProtKB-ARBA"/>
</dbReference>
<dbReference type="GO" id="GO:0010181">
    <property type="term" value="F:FMN binding"/>
    <property type="evidence" value="ECO:0007669"/>
    <property type="project" value="InterPro"/>
</dbReference>
<dbReference type="Pfam" id="PF12682">
    <property type="entry name" value="Flavodoxin_4"/>
    <property type="match status" value="1"/>
</dbReference>
<dbReference type="AlphaFoldDB" id="A0A9D2R615"/>
<reference evidence="3" key="2">
    <citation type="submission" date="2021-04" db="EMBL/GenBank/DDBJ databases">
        <authorList>
            <person name="Gilroy R."/>
        </authorList>
    </citation>
    <scope>NUCLEOTIDE SEQUENCE</scope>
    <source>
        <strain evidence="3">ChiGjej3B3-11674</strain>
    </source>
</reference>
<dbReference type="InterPro" id="IPR029039">
    <property type="entry name" value="Flavoprotein-like_sf"/>
</dbReference>
<feature type="domain" description="Cyclophilin-like" evidence="2">
    <location>
        <begin position="196"/>
        <end position="300"/>
    </location>
</feature>
<evidence type="ECO:0008006" key="5">
    <source>
        <dbReference type="Google" id="ProtNLM"/>
    </source>
</evidence>
<dbReference type="SUPFAM" id="SSF50891">
    <property type="entry name" value="Cyclophilin-like"/>
    <property type="match status" value="1"/>
</dbReference>
<reference evidence="3" key="1">
    <citation type="journal article" date="2021" name="PeerJ">
        <title>Extensive microbial diversity within the chicken gut microbiome revealed by metagenomics and culture.</title>
        <authorList>
            <person name="Gilroy R."/>
            <person name="Ravi A."/>
            <person name="Getino M."/>
            <person name="Pursley I."/>
            <person name="Horton D.L."/>
            <person name="Alikhan N.F."/>
            <person name="Baker D."/>
            <person name="Gharbi K."/>
            <person name="Hall N."/>
            <person name="Watson M."/>
            <person name="Adriaenssens E.M."/>
            <person name="Foster-Nyarko E."/>
            <person name="Jarju S."/>
            <person name="Secka A."/>
            <person name="Antonio M."/>
            <person name="Oren A."/>
            <person name="Chaudhuri R.R."/>
            <person name="La Ragione R."/>
            <person name="Hildebrand F."/>
            <person name="Pallen M.J."/>
        </authorList>
    </citation>
    <scope>NUCLEOTIDE SEQUENCE</scope>
    <source>
        <strain evidence="3">ChiGjej3B3-11674</strain>
    </source>
</reference>
<evidence type="ECO:0000259" key="2">
    <source>
        <dbReference type="Pfam" id="PF18050"/>
    </source>
</evidence>
<organism evidence="3 4">
    <name type="scientific">Candidatus Mediterraneibacter tabaqchaliae</name>
    <dbReference type="NCBI Taxonomy" id="2838689"/>
    <lineage>
        <taxon>Bacteria</taxon>
        <taxon>Bacillati</taxon>
        <taxon>Bacillota</taxon>
        <taxon>Clostridia</taxon>
        <taxon>Lachnospirales</taxon>
        <taxon>Lachnospiraceae</taxon>
        <taxon>Mediterraneibacter</taxon>
    </lineage>
</organism>
<dbReference type="InterPro" id="IPR008254">
    <property type="entry name" value="Flavodoxin/NO_synth"/>
</dbReference>
<dbReference type="Gene3D" id="3.40.50.360">
    <property type="match status" value="1"/>
</dbReference>
<dbReference type="InterPro" id="IPR029000">
    <property type="entry name" value="Cyclophilin-like_dom_sf"/>
</dbReference>
<dbReference type="SUPFAM" id="SSF52218">
    <property type="entry name" value="Flavoproteins"/>
    <property type="match status" value="1"/>
</dbReference>
<gene>
    <name evidence="3" type="ORF">H9911_07375</name>
</gene>
<comment type="caution">
    <text evidence="3">The sequence shown here is derived from an EMBL/GenBank/DDBJ whole genome shotgun (WGS) entry which is preliminary data.</text>
</comment>
<dbReference type="EMBL" id="DWUV01000134">
    <property type="protein sequence ID" value="HJD34341.1"/>
    <property type="molecule type" value="Genomic_DNA"/>
</dbReference>